<evidence type="ECO:0000256" key="1">
    <source>
        <dbReference type="ARBA" id="ARBA00001933"/>
    </source>
</evidence>
<dbReference type="GO" id="GO:0046394">
    <property type="term" value="P:carboxylic acid biosynthetic process"/>
    <property type="evidence" value="ECO:0007669"/>
    <property type="project" value="UniProtKB-ARBA"/>
</dbReference>
<dbReference type="GO" id="GO:0005829">
    <property type="term" value="C:cytosol"/>
    <property type="evidence" value="ECO:0007669"/>
    <property type="project" value="TreeGrafter"/>
</dbReference>
<sequence>MDFYPIKQVYLNGAFVAPEAAQVSAFDRGFVFGDGVYEVIPVYGGKAFRLPHHLQRLEASLAAIGLGNPLTHAEWSAVFAELIRANSGDVQGRTSASGGGMPGAAGDQSIYLQVTRGVAARDHAFPKDTPATVFAFSQPLKAPDAAQLASGIAAITVPDNRWQRCDIKAIALLPNVLLRQQALARGAVEAILIRDGFLTEGAASNIFVVRAGRLLTPPRGPFILPGITRDLILELAHAHGVDCREAAVSEAELLNADELWMTSSTKEILPITRLNDAPVGDGKPGPLQARFRQLYEDYKQAFRAGQAE</sequence>
<evidence type="ECO:0000313" key="6">
    <source>
        <dbReference type="EMBL" id="OGI44680.1"/>
    </source>
</evidence>
<dbReference type="InterPro" id="IPR043132">
    <property type="entry name" value="BCAT-like_C"/>
</dbReference>
<comment type="similarity">
    <text evidence="2 4">Belongs to the class-IV pyridoxal-phosphate-dependent aminotransferase family.</text>
</comment>
<dbReference type="PROSITE" id="PS00770">
    <property type="entry name" value="AA_TRANSFER_CLASS_4"/>
    <property type="match status" value="1"/>
</dbReference>
<comment type="caution">
    <text evidence="6">The sequence shown here is derived from an EMBL/GenBank/DDBJ whole genome shotgun (WGS) entry which is preliminary data.</text>
</comment>
<accession>A0A1F6THR3</accession>
<evidence type="ECO:0000313" key="7">
    <source>
        <dbReference type="Proteomes" id="UP000177925"/>
    </source>
</evidence>
<comment type="cofactor">
    <cofactor evidence="1 5">
        <name>pyridoxal 5'-phosphate</name>
        <dbReference type="ChEBI" id="CHEBI:597326"/>
    </cofactor>
</comment>
<dbReference type="FunFam" id="3.20.10.10:FF:000002">
    <property type="entry name" value="D-alanine aminotransferase"/>
    <property type="match status" value="1"/>
</dbReference>
<protein>
    <submittedName>
        <fullName evidence="6">D-amino acid aminotransferase</fullName>
    </submittedName>
</protein>
<gene>
    <name evidence="6" type="ORF">A2150_05620</name>
</gene>
<dbReference type="GO" id="GO:0008652">
    <property type="term" value="P:amino acid biosynthetic process"/>
    <property type="evidence" value="ECO:0007669"/>
    <property type="project" value="UniProtKB-ARBA"/>
</dbReference>
<keyword evidence="3 5" id="KW-0663">Pyridoxal phosphate</keyword>
<dbReference type="InterPro" id="IPR043131">
    <property type="entry name" value="BCAT-like_N"/>
</dbReference>
<dbReference type="AlphaFoldDB" id="A0A1F6THR3"/>
<dbReference type="InterPro" id="IPR001544">
    <property type="entry name" value="Aminotrans_IV"/>
</dbReference>
<proteinExistence type="inferred from homology"/>
<reference evidence="6 7" key="1">
    <citation type="journal article" date="2016" name="Nat. Commun.">
        <title>Thousands of microbial genomes shed light on interconnected biogeochemical processes in an aquifer system.</title>
        <authorList>
            <person name="Anantharaman K."/>
            <person name="Brown C.T."/>
            <person name="Hug L.A."/>
            <person name="Sharon I."/>
            <person name="Castelle C.J."/>
            <person name="Probst A.J."/>
            <person name="Thomas B.C."/>
            <person name="Singh A."/>
            <person name="Wilkins M.J."/>
            <person name="Karaoz U."/>
            <person name="Brodie E.L."/>
            <person name="Williams K.H."/>
            <person name="Hubbard S.S."/>
            <person name="Banfield J.F."/>
        </authorList>
    </citation>
    <scope>NUCLEOTIDE SEQUENCE [LARGE SCALE GENOMIC DNA]</scope>
</reference>
<dbReference type="InterPro" id="IPR018300">
    <property type="entry name" value="Aminotrans_IV_CS"/>
</dbReference>
<evidence type="ECO:0000256" key="5">
    <source>
        <dbReference type="RuleBase" id="RU004516"/>
    </source>
</evidence>
<evidence type="ECO:0000256" key="2">
    <source>
        <dbReference type="ARBA" id="ARBA00009320"/>
    </source>
</evidence>
<dbReference type="Gene3D" id="3.30.470.10">
    <property type="match status" value="1"/>
</dbReference>
<dbReference type="CDD" id="cd01558">
    <property type="entry name" value="D-AAT_like"/>
    <property type="match status" value="1"/>
</dbReference>
<dbReference type="PANTHER" id="PTHR42743">
    <property type="entry name" value="AMINO-ACID AMINOTRANSFERASE"/>
    <property type="match status" value="1"/>
</dbReference>
<dbReference type="STRING" id="1817758.A2150_05620"/>
<evidence type="ECO:0000256" key="3">
    <source>
        <dbReference type="ARBA" id="ARBA00022898"/>
    </source>
</evidence>
<dbReference type="PANTHER" id="PTHR42743:SF10">
    <property type="entry name" value="D-ALANINE AMINOTRANSFERASE"/>
    <property type="match status" value="1"/>
</dbReference>
<name>A0A1F6THR3_9PROT</name>
<dbReference type="Proteomes" id="UP000177925">
    <property type="component" value="Unassembled WGS sequence"/>
</dbReference>
<keyword evidence="6" id="KW-0032">Aminotransferase</keyword>
<organism evidence="6 7">
    <name type="scientific">Candidatus Muproteobacteria bacterium RBG_16_64_11</name>
    <dbReference type="NCBI Taxonomy" id="1817758"/>
    <lineage>
        <taxon>Bacteria</taxon>
        <taxon>Pseudomonadati</taxon>
        <taxon>Pseudomonadota</taxon>
        <taxon>Candidatus Muproteobacteria</taxon>
    </lineage>
</organism>
<evidence type="ECO:0000256" key="4">
    <source>
        <dbReference type="RuleBase" id="RU004106"/>
    </source>
</evidence>
<dbReference type="Gene3D" id="3.20.10.10">
    <property type="entry name" value="D-amino Acid Aminotransferase, subunit A, domain 2"/>
    <property type="match status" value="1"/>
</dbReference>
<dbReference type="GO" id="GO:0008483">
    <property type="term" value="F:transaminase activity"/>
    <property type="evidence" value="ECO:0007669"/>
    <property type="project" value="UniProtKB-KW"/>
</dbReference>
<dbReference type="EMBL" id="MFSS01000015">
    <property type="protein sequence ID" value="OGI44680.1"/>
    <property type="molecule type" value="Genomic_DNA"/>
</dbReference>
<dbReference type="Pfam" id="PF01063">
    <property type="entry name" value="Aminotran_4"/>
    <property type="match status" value="1"/>
</dbReference>
<dbReference type="SUPFAM" id="SSF56752">
    <property type="entry name" value="D-aminoacid aminotransferase-like PLP-dependent enzymes"/>
    <property type="match status" value="1"/>
</dbReference>
<dbReference type="InterPro" id="IPR036038">
    <property type="entry name" value="Aminotransferase-like"/>
</dbReference>
<dbReference type="InterPro" id="IPR050571">
    <property type="entry name" value="Class-IV_PLP-Dep_Aminotrnsfr"/>
</dbReference>
<keyword evidence="6" id="KW-0808">Transferase</keyword>